<dbReference type="OrthoDB" id="2732116at2"/>
<dbReference type="Gene3D" id="1.10.357.10">
    <property type="entry name" value="Tetracycline Repressor, domain 2"/>
    <property type="match status" value="1"/>
</dbReference>
<dbReference type="RefSeq" id="WP_126553361.1">
    <property type="nucleotide sequence ID" value="NZ_BIFS01000001.1"/>
</dbReference>
<dbReference type="SUPFAM" id="SSF46689">
    <property type="entry name" value="Homeodomain-like"/>
    <property type="match status" value="1"/>
</dbReference>
<dbReference type="InterPro" id="IPR023772">
    <property type="entry name" value="DNA-bd_HTH_TetR-type_CS"/>
</dbReference>
<evidence type="ECO:0000256" key="3">
    <source>
        <dbReference type="ARBA" id="ARBA00023163"/>
    </source>
</evidence>
<comment type="caution">
    <text evidence="6">The sequence shown here is derived from an EMBL/GenBank/DDBJ whole genome shotgun (WGS) entry which is preliminary data.</text>
</comment>
<reference evidence="7" key="1">
    <citation type="submission" date="2018-12" db="EMBL/GenBank/DDBJ databases">
        <title>Tengunoibacter tsumagoiensis gen. nov., sp. nov., Dictyobacter kobayashii sp. nov., D. alpinus sp. nov., and D. joshuensis sp. nov. and description of Dictyobacteraceae fam. nov. within the order Ktedonobacterales isolated from Tengu-no-mugimeshi.</title>
        <authorList>
            <person name="Wang C.M."/>
            <person name="Zheng Y."/>
            <person name="Sakai Y."/>
            <person name="Toyoda A."/>
            <person name="Minakuchi Y."/>
            <person name="Abe K."/>
            <person name="Yokota A."/>
            <person name="Yabe S."/>
        </authorList>
    </citation>
    <scope>NUCLEOTIDE SEQUENCE [LARGE SCALE GENOMIC DNA]</scope>
    <source>
        <strain evidence="7">Uno11</strain>
    </source>
</reference>
<keyword evidence="2 4" id="KW-0238">DNA-binding</keyword>
<dbReference type="Pfam" id="PF00440">
    <property type="entry name" value="TetR_N"/>
    <property type="match status" value="1"/>
</dbReference>
<evidence type="ECO:0000313" key="7">
    <source>
        <dbReference type="Proteomes" id="UP000287188"/>
    </source>
</evidence>
<dbReference type="InterPro" id="IPR009057">
    <property type="entry name" value="Homeodomain-like_sf"/>
</dbReference>
<keyword evidence="3" id="KW-0804">Transcription</keyword>
<evidence type="ECO:0000256" key="1">
    <source>
        <dbReference type="ARBA" id="ARBA00023015"/>
    </source>
</evidence>
<evidence type="ECO:0000313" key="6">
    <source>
        <dbReference type="EMBL" id="GCE21598.1"/>
    </source>
</evidence>
<protein>
    <submittedName>
        <fullName evidence="6">TetR family transcriptional regulator</fullName>
    </submittedName>
</protein>
<sequence>MSQDARKKGEPREAGETRRQILQAAQHLFAAHGYRAVTTRQIAEACGITQPALYKHFGDKQDLYVSMLLGEVAQVKTALERIVQREAPIPERLRLTALYLLNNTRHDIGMMTHDMSTELSQDRQHILEHAFVDGLVQPIAALFEEGMRQGLMRLPGQDSVSPQMAALLFLNIIDLFTAQSFQDMAAEPRRSKTEQARLIVQLSLYGMAQRQERLDPL</sequence>
<dbReference type="EMBL" id="BIFS01000001">
    <property type="protein sequence ID" value="GCE21598.1"/>
    <property type="molecule type" value="Genomic_DNA"/>
</dbReference>
<dbReference type="PROSITE" id="PS01081">
    <property type="entry name" value="HTH_TETR_1"/>
    <property type="match status" value="1"/>
</dbReference>
<accession>A0A402AR79</accession>
<organism evidence="6 7">
    <name type="scientific">Dictyobacter kobayashii</name>
    <dbReference type="NCBI Taxonomy" id="2014872"/>
    <lineage>
        <taxon>Bacteria</taxon>
        <taxon>Bacillati</taxon>
        <taxon>Chloroflexota</taxon>
        <taxon>Ktedonobacteria</taxon>
        <taxon>Ktedonobacterales</taxon>
        <taxon>Dictyobacteraceae</taxon>
        <taxon>Dictyobacter</taxon>
    </lineage>
</organism>
<feature type="domain" description="HTH tetR-type" evidence="5">
    <location>
        <begin position="15"/>
        <end position="75"/>
    </location>
</feature>
<dbReference type="PANTHER" id="PTHR30055:SF234">
    <property type="entry name" value="HTH-TYPE TRANSCRIPTIONAL REGULATOR BETI"/>
    <property type="match status" value="1"/>
</dbReference>
<feature type="DNA-binding region" description="H-T-H motif" evidence="4">
    <location>
        <begin position="38"/>
        <end position="57"/>
    </location>
</feature>
<dbReference type="Proteomes" id="UP000287188">
    <property type="component" value="Unassembled WGS sequence"/>
</dbReference>
<dbReference type="AlphaFoldDB" id="A0A402AR79"/>
<dbReference type="InterPro" id="IPR050109">
    <property type="entry name" value="HTH-type_TetR-like_transc_reg"/>
</dbReference>
<proteinExistence type="predicted"/>
<dbReference type="PROSITE" id="PS50977">
    <property type="entry name" value="HTH_TETR_2"/>
    <property type="match status" value="1"/>
</dbReference>
<dbReference type="PRINTS" id="PR00455">
    <property type="entry name" value="HTHTETR"/>
</dbReference>
<dbReference type="InterPro" id="IPR001647">
    <property type="entry name" value="HTH_TetR"/>
</dbReference>
<gene>
    <name evidence="6" type="ORF">KDK_53980</name>
</gene>
<dbReference type="PANTHER" id="PTHR30055">
    <property type="entry name" value="HTH-TYPE TRANSCRIPTIONAL REGULATOR RUTR"/>
    <property type="match status" value="1"/>
</dbReference>
<dbReference type="GO" id="GO:0003700">
    <property type="term" value="F:DNA-binding transcription factor activity"/>
    <property type="evidence" value="ECO:0007669"/>
    <property type="project" value="TreeGrafter"/>
</dbReference>
<evidence type="ECO:0000259" key="5">
    <source>
        <dbReference type="PROSITE" id="PS50977"/>
    </source>
</evidence>
<dbReference type="Gene3D" id="1.10.10.60">
    <property type="entry name" value="Homeodomain-like"/>
    <property type="match status" value="1"/>
</dbReference>
<keyword evidence="1" id="KW-0805">Transcription regulation</keyword>
<evidence type="ECO:0000256" key="2">
    <source>
        <dbReference type="ARBA" id="ARBA00023125"/>
    </source>
</evidence>
<dbReference type="GO" id="GO:0000976">
    <property type="term" value="F:transcription cis-regulatory region binding"/>
    <property type="evidence" value="ECO:0007669"/>
    <property type="project" value="TreeGrafter"/>
</dbReference>
<name>A0A402AR79_9CHLR</name>
<evidence type="ECO:0000256" key="4">
    <source>
        <dbReference type="PROSITE-ProRule" id="PRU00335"/>
    </source>
</evidence>
<keyword evidence="7" id="KW-1185">Reference proteome</keyword>